<proteinExistence type="predicted"/>
<dbReference type="KEGG" id="ftj:FTUN_1747"/>
<feature type="region of interest" description="Disordered" evidence="1">
    <location>
        <begin position="154"/>
        <end position="177"/>
    </location>
</feature>
<evidence type="ECO:0000313" key="3">
    <source>
        <dbReference type="Proteomes" id="UP000503447"/>
    </source>
</evidence>
<dbReference type="RefSeq" id="WP_171470268.1">
    <property type="nucleotide sequence ID" value="NZ_CP053452.2"/>
</dbReference>
<evidence type="ECO:0000256" key="1">
    <source>
        <dbReference type="SAM" id="MobiDB-lite"/>
    </source>
</evidence>
<protein>
    <submittedName>
        <fullName evidence="2">Uncharacterized protein</fullName>
    </submittedName>
</protein>
<name>A0A6M5YJI2_9BACT</name>
<reference evidence="3" key="1">
    <citation type="submission" date="2020-05" db="EMBL/GenBank/DDBJ databases">
        <title>Frigoriglobus tundricola gen. nov., sp. nov., a psychrotolerant cellulolytic planctomycete of the family Gemmataceae with two divergent copies of 16S rRNA gene.</title>
        <authorList>
            <person name="Kulichevskaya I.S."/>
            <person name="Ivanova A.A."/>
            <person name="Naumoff D.G."/>
            <person name="Beletsky A.V."/>
            <person name="Rijpstra W.I.C."/>
            <person name="Sinninghe Damste J.S."/>
            <person name="Mardanov A.V."/>
            <person name="Ravin N.V."/>
            <person name="Dedysh S.N."/>
        </authorList>
    </citation>
    <scope>NUCLEOTIDE SEQUENCE [LARGE SCALE GENOMIC DNA]</scope>
    <source>
        <strain evidence="3">PL17</strain>
    </source>
</reference>
<dbReference type="EMBL" id="CP053452">
    <property type="protein sequence ID" value="QJW94227.1"/>
    <property type="molecule type" value="Genomic_DNA"/>
</dbReference>
<feature type="compositionally biased region" description="Low complexity" evidence="1">
    <location>
        <begin position="162"/>
        <end position="174"/>
    </location>
</feature>
<sequence length="272" mass="29130">MFPLVFVLATAPAAGPPPLCEPQQAAPANSPCTLDAMFQSSRYCAGPALYPFLKQPRVCPVAVCGCEPGSGRAEGEKRAWRKEFHTAAHIPFPRFGLDGGIVPGDALVIYEGMRLTVYPETGYYDVTFTATVPNSSVTLRMQLTFTEEFPAAGVSVGQDSSPPRALPARPAALRGPQATSMVAPKSYKLTLPPIRMEPPRDAKPGDPTVMTFNIAHRGYSSLFLDPKCQLPGGCTSSATDCPPECPITCKWTVTRDATARFGTPVAIEDPNR</sequence>
<gene>
    <name evidence="2" type="ORF">FTUN_1747</name>
</gene>
<dbReference type="Proteomes" id="UP000503447">
    <property type="component" value="Chromosome"/>
</dbReference>
<dbReference type="AlphaFoldDB" id="A0A6M5YJI2"/>
<accession>A0A6M5YJI2</accession>
<organism evidence="2 3">
    <name type="scientific">Frigoriglobus tundricola</name>
    <dbReference type="NCBI Taxonomy" id="2774151"/>
    <lineage>
        <taxon>Bacteria</taxon>
        <taxon>Pseudomonadati</taxon>
        <taxon>Planctomycetota</taxon>
        <taxon>Planctomycetia</taxon>
        <taxon>Gemmatales</taxon>
        <taxon>Gemmataceae</taxon>
        <taxon>Frigoriglobus</taxon>
    </lineage>
</organism>
<keyword evidence="3" id="KW-1185">Reference proteome</keyword>
<evidence type="ECO:0000313" key="2">
    <source>
        <dbReference type="EMBL" id="QJW94227.1"/>
    </source>
</evidence>